<feature type="transmembrane region" description="Helical" evidence="1">
    <location>
        <begin position="179"/>
        <end position="198"/>
    </location>
</feature>
<dbReference type="OrthoDB" id="797232at2"/>
<evidence type="ECO:0000313" key="3">
    <source>
        <dbReference type="Proteomes" id="UP000001695"/>
    </source>
</evidence>
<keyword evidence="3" id="KW-1185">Reference proteome</keyword>
<protein>
    <recommendedName>
        <fullName evidence="4">DUF4239 domain-containing protein</fullName>
    </recommendedName>
</protein>
<feature type="transmembrane region" description="Helical" evidence="1">
    <location>
        <begin position="205"/>
        <end position="228"/>
    </location>
</feature>
<keyword evidence="1" id="KW-0812">Transmembrane</keyword>
<keyword evidence="1" id="KW-1133">Transmembrane helix</keyword>
<reference evidence="2 3" key="2">
    <citation type="journal article" date="2010" name="J. Bacteriol.">
        <title>Complete genome sequence of Beijerinckia indica subsp. indica.</title>
        <authorList>
            <person name="Tamas I."/>
            <person name="Dedysh S.N."/>
            <person name="Liesack W."/>
            <person name="Stott M.B."/>
            <person name="Alam M."/>
            <person name="Murrell J.C."/>
            <person name="Dunfield P.F."/>
        </authorList>
    </citation>
    <scope>NUCLEOTIDE SEQUENCE [LARGE SCALE GENOMIC DNA]</scope>
    <source>
        <strain evidence="3">ATCC 9039 / DSM 1715 / NCIMB 8712</strain>
    </source>
</reference>
<dbReference type="RefSeq" id="WP_012383206.1">
    <property type="nucleotide sequence ID" value="NC_010581.1"/>
</dbReference>
<dbReference type="Pfam" id="PF14023">
    <property type="entry name" value="Bestrophin-like"/>
    <property type="match status" value="1"/>
</dbReference>
<evidence type="ECO:0000256" key="1">
    <source>
        <dbReference type="SAM" id="Phobius"/>
    </source>
</evidence>
<evidence type="ECO:0008006" key="4">
    <source>
        <dbReference type="Google" id="ProtNLM"/>
    </source>
</evidence>
<accession>B2ICF9</accession>
<dbReference type="AlphaFoldDB" id="B2ICF9"/>
<keyword evidence="1" id="KW-0472">Membrane</keyword>
<gene>
    <name evidence="2" type="ordered locus">Bind_0192</name>
</gene>
<dbReference type="Proteomes" id="UP000001695">
    <property type="component" value="Chromosome"/>
</dbReference>
<dbReference type="KEGG" id="bid:Bind_0192"/>
<sequence>MGSLGSLLVIGIVISLSICVTLLVHHHIEIGLRRRYHDVGATMFLQLGVIFAVLLAFVFSEVWSEYNEAAHALWAESDALRSMGVLAVTLPREEAGTILKAQRNYVESVIETEWPRLAGHRRGDKATAEKLDTLTQQIAAMRLSEPDLNDTKRRVAALLAQAQIERDKRIFEASYGVPLPLWVLLIIFSGLLSLFASFSQIEDRLMAVAMSACFTFGVASILVLVRLLDYPFEGALSLPPDEFRPVLERLTTLLKSIEVTPQQGADQ</sequence>
<dbReference type="InterPro" id="IPR025333">
    <property type="entry name" value="DUF4239"/>
</dbReference>
<dbReference type="eggNOG" id="ENOG50314PR">
    <property type="taxonomic scope" value="Bacteria"/>
</dbReference>
<organism evidence="2 3">
    <name type="scientific">Beijerinckia indica subsp. indica (strain ATCC 9039 / DSM 1715 / NCIMB 8712)</name>
    <dbReference type="NCBI Taxonomy" id="395963"/>
    <lineage>
        <taxon>Bacteria</taxon>
        <taxon>Pseudomonadati</taxon>
        <taxon>Pseudomonadota</taxon>
        <taxon>Alphaproteobacteria</taxon>
        <taxon>Hyphomicrobiales</taxon>
        <taxon>Beijerinckiaceae</taxon>
        <taxon>Beijerinckia</taxon>
    </lineage>
</organism>
<name>B2ICF9_BEII9</name>
<proteinExistence type="predicted"/>
<feature type="transmembrane region" description="Helical" evidence="1">
    <location>
        <begin position="36"/>
        <end position="59"/>
    </location>
</feature>
<dbReference type="HOGENOM" id="CLU_1060942_0_0_5"/>
<dbReference type="STRING" id="395963.Bind_0192"/>
<dbReference type="EMBL" id="CP001016">
    <property type="protein sequence ID" value="ACB93848.1"/>
    <property type="molecule type" value="Genomic_DNA"/>
</dbReference>
<evidence type="ECO:0000313" key="2">
    <source>
        <dbReference type="EMBL" id="ACB93848.1"/>
    </source>
</evidence>
<reference evidence="3" key="1">
    <citation type="submission" date="2008-03" db="EMBL/GenBank/DDBJ databases">
        <title>Complete sequence of chromosome of Beijerinckia indica subsp. indica ATCC 9039.</title>
        <authorList>
            <consortium name="US DOE Joint Genome Institute"/>
            <person name="Copeland A."/>
            <person name="Lucas S."/>
            <person name="Lapidus A."/>
            <person name="Glavina del Rio T."/>
            <person name="Dalin E."/>
            <person name="Tice H."/>
            <person name="Bruce D."/>
            <person name="Goodwin L."/>
            <person name="Pitluck S."/>
            <person name="LaButti K."/>
            <person name="Schmutz J."/>
            <person name="Larimer F."/>
            <person name="Land M."/>
            <person name="Hauser L."/>
            <person name="Kyrpides N."/>
            <person name="Mikhailova N."/>
            <person name="Dunfield P.F."/>
            <person name="Dedysh S.N."/>
            <person name="Liesack W."/>
            <person name="Saw J.H."/>
            <person name="Alam M."/>
            <person name="Chen Y."/>
            <person name="Murrell J.C."/>
            <person name="Richardson P."/>
        </authorList>
    </citation>
    <scope>NUCLEOTIDE SEQUENCE [LARGE SCALE GENOMIC DNA]</scope>
    <source>
        <strain evidence="3">ATCC 9039 / DSM 1715 / NCIMB 8712</strain>
    </source>
</reference>
<feature type="transmembrane region" description="Helical" evidence="1">
    <location>
        <begin position="6"/>
        <end position="24"/>
    </location>
</feature>